<dbReference type="InterPro" id="IPR036388">
    <property type="entry name" value="WH-like_DNA-bd_sf"/>
</dbReference>
<accession>A0A2D3T519</accession>
<geneLocation type="plasmid" evidence="3">
    <name>phda2c.3</name>
</geneLocation>
<dbReference type="InterPro" id="IPR016032">
    <property type="entry name" value="Sig_transdc_resp-reg_C-effctor"/>
</dbReference>
<evidence type="ECO:0000313" key="2">
    <source>
        <dbReference type="EMBL" id="ATW30947.1"/>
    </source>
</evidence>
<dbReference type="EMBL" id="CP017609">
    <property type="protein sequence ID" value="ATW30947.1"/>
    <property type="molecule type" value="Genomic_DNA"/>
</dbReference>
<dbReference type="Proteomes" id="UP000230008">
    <property type="component" value="Plasmid pHDA2C.3"/>
</dbReference>
<geneLocation type="plasmid" evidence="3">
    <name>phda2c.1</name>
</geneLocation>
<organism evidence="1 3">
    <name type="scientific">Candidatus Williamhamiltonella defendens</name>
    <dbReference type="NCBI Taxonomy" id="138072"/>
    <lineage>
        <taxon>Bacteria</taxon>
        <taxon>Pseudomonadati</taxon>
        <taxon>Pseudomonadota</taxon>
        <taxon>Gammaproteobacteria</taxon>
        <taxon>Enterobacterales</taxon>
        <taxon>Enterobacteriaceae</taxon>
        <taxon>aphid secondary symbionts</taxon>
        <taxon>Candidatus Williamhamiltonella</taxon>
    </lineage>
</organism>
<dbReference type="AlphaFoldDB" id="A0A2D3T519"/>
<dbReference type="EMBL" id="CP017607">
    <property type="protein sequence ID" value="ATW30793.1"/>
    <property type="molecule type" value="Genomic_DNA"/>
</dbReference>
<sequence>MRTFDLKQIKKFQKVFPELNTTEQLETAMLFSLGLTKKEIATMRDVNYRTVEVMLDNIKKRCQAHSLNTIMTLFQVRLVFFALYGCTVENQ</sequence>
<reference evidence="3" key="1">
    <citation type="submission" date="2016-10" db="EMBL/GenBank/DDBJ databases">
        <authorList>
            <person name="Chevignon G."/>
        </authorList>
    </citation>
    <scope>NUCLEOTIDE SEQUENCE [LARGE SCALE GENOMIC DNA]</scope>
    <source>
        <strain evidence="3">A2C</strain>
        <plasmid evidence="3">phda2c.1</plasmid>
        <plasmid evidence="3">phda2c.3</plasmid>
    </source>
</reference>
<reference evidence="1" key="3">
    <citation type="journal article" date="2018" name="Genome Biol. Evol.">
        <title>Culture-Facilitated Comparative Genomics of the Facultative Symbiont Hamiltonella defensa.</title>
        <authorList>
            <person name="Chevignon G."/>
            <person name="Boyd B.M."/>
            <person name="Brandt J.W."/>
            <person name="Oliver K.M."/>
            <person name="Strand M.R."/>
        </authorList>
    </citation>
    <scope>NUCLEOTIDE SEQUENCE</scope>
    <source>
        <strain evidence="1">A2C</strain>
    </source>
</reference>
<evidence type="ECO:0000313" key="3">
    <source>
        <dbReference type="Proteomes" id="UP000230008"/>
    </source>
</evidence>
<dbReference type="Proteomes" id="UP000230008">
    <property type="component" value="Plasmid pHDA2C.1"/>
</dbReference>
<dbReference type="SUPFAM" id="SSF46894">
    <property type="entry name" value="C-terminal effector domain of the bipartite response regulators"/>
    <property type="match status" value="1"/>
</dbReference>
<evidence type="ECO:0000313" key="1">
    <source>
        <dbReference type="EMBL" id="ATW30793.1"/>
    </source>
</evidence>
<proteinExistence type="predicted"/>
<geneLocation type="plasmid" evidence="2">
    <name>pHDA2C.3</name>
</geneLocation>
<keyword evidence="1" id="KW-0614">Plasmid</keyword>
<protein>
    <submittedName>
        <fullName evidence="1">Transcriptional regulator</fullName>
    </submittedName>
</protein>
<geneLocation type="plasmid" evidence="1">
    <name>pHDA2C.1</name>
</geneLocation>
<name>A0A2D3T519_9ENTR</name>
<dbReference type="GO" id="GO:0003677">
    <property type="term" value="F:DNA binding"/>
    <property type="evidence" value="ECO:0007669"/>
    <property type="project" value="InterPro"/>
</dbReference>
<gene>
    <name evidence="1" type="ORF">BJP41_09935</name>
    <name evidence="2" type="ORF">BJP41_10815</name>
</gene>
<dbReference type="RefSeq" id="WP_100103765.1">
    <property type="nucleotide sequence ID" value="NZ_CAWNMT010000002.1"/>
</dbReference>
<dbReference type="Gene3D" id="1.10.10.10">
    <property type="entry name" value="Winged helix-like DNA-binding domain superfamily/Winged helix DNA-binding domain"/>
    <property type="match status" value="1"/>
</dbReference>
<reference evidence="3" key="2">
    <citation type="submission" date="2017-11" db="EMBL/GenBank/DDBJ databases">
        <title>PacBio sequencing of new strain of the secondary endosymbiont Candidatus Hamiltonella defensa.</title>
        <authorList>
            <person name="Strand M.R."/>
            <person name="Oliver K."/>
        </authorList>
    </citation>
    <scope>NUCLEOTIDE SEQUENCE [LARGE SCALE GENOMIC DNA]</scope>
    <source>
        <strain evidence="3">A2C</strain>
        <plasmid evidence="3">phda2c.1</plasmid>
        <plasmid evidence="3">phda2c.3</plasmid>
    </source>
</reference>
<dbReference type="GO" id="GO:0006355">
    <property type="term" value="P:regulation of DNA-templated transcription"/>
    <property type="evidence" value="ECO:0007669"/>
    <property type="project" value="InterPro"/>
</dbReference>